<accession>A0A2W2GDU5</accession>
<dbReference type="InterPro" id="IPR029056">
    <property type="entry name" value="Ribokinase-like"/>
</dbReference>
<dbReference type="RefSeq" id="WP_111170639.1">
    <property type="nucleotide sequence ID" value="NZ_POUA01000307.1"/>
</dbReference>
<proteinExistence type="predicted"/>
<keyword evidence="3" id="KW-1185">Reference proteome</keyword>
<dbReference type="Pfam" id="PF00294">
    <property type="entry name" value="PfkB"/>
    <property type="match status" value="1"/>
</dbReference>
<feature type="domain" description="Carbohydrate kinase PfkB" evidence="1">
    <location>
        <begin position="40"/>
        <end position="278"/>
    </location>
</feature>
<dbReference type="SUPFAM" id="SSF53613">
    <property type="entry name" value="Ribokinase-like"/>
    <property type="match status" value="1"/>
</dbReference>
<sequence>MTNRVVVAGVTSLYMAVPVAEFPVTYTPQRFPAWTRAEVSGAACHIADTMRTLGDDTSLCTFVGTDVAGEAINASLRARDLLGDGVIQAPSSSLGVVLVAPDGRRCGQPYVAAVNMLQYPIDVFKRAVQGADLAVLTNTAFVRPLLWHAWSAGVPIAVDVHLISDVNDTYNRPWLEVADIIFCSHERLPCSPRSWVAQVFERYPGCEVAAVGAGGDGCLMGLRDGRLIEVAAVAPRGVVSTSGAGDALFASFLHGWLATGNPVTALRQAVLHAGWKIGDTFPGAVSLTEPELARLGECHPVTATIGRWDVQEP</sequence>
<dbReference type="AlphaFoldDB" id="A0A2W2GDU5"/>
<keyword evidence="2" id="KW-0808">Transferase</keyword>
<comment type="caution">
    <text evidence="2">The sequence shown here is derived from an EMBL/GenBank/DDBJ whole genome shotgun (WGS) entry which is preliminary data.</text>
</comment>
<dbReference type="InterPro" id="IPR011611">
    <property type="entry name" value="PfkB_dom"/>
</dbReference>
<evidence type="ECO:0000259" key="1">
    <source>
        <dbReference type="Pfam" id="PF00294"/>
    </source>
</evidence>
<protein>
    <submittedName>
        <fullName evidence="2">Carbohydrate kinase family protein</fullName>
    </submittedName>
</protein>
<keyword evidence="2" id="KW-0418">Kinase</keyword>
<dbReference type="Proteomes" id="UP000248544">
    <property type="component" value="Unassembled WGS sequence"/>
</dbReference>
<organism evidence="2 3">
    <name type="scientific">Spongiactinospora gelatinilytica</name>
    <dbReference type="NCBI Taxonomy" id="2666298"/>
    <lineage>
        <taxon>Bacteria</taxon>
        <taxon>Bacillati</taxon>
        <taxon>Actinomycetota</taxon>
        <taxon>Actinomycetes</taxon>
        <taxon>Streptosporangiales</taxon>
        <taxon>Streptosporangiaceae</taxon>
        <taxon>Spongiactinospora</taxon>
    </lineage>
</organism>
<evidence type="ECO:0000313" key="2">
    <source>
        <dbReference type="EMBL" id="PZG32457.1"/>
    </source>
</evidence>
<gene>
    <name evidence="2" type="ORF">C1I98_29305</name>
</gene>
<dbReference type="GO" id="GO:0016301">
    <property type="term" value="F:kinase activity"/>
    <property type="evidence" value="ECO:0007669"/>
    <property type="project" value="UniProtKB-KW"/>
</dbReference>
<dbReference type="EMBL" id="POUA01000307">
    <property type="protein sequence ID" value="PZG32457.1"/>
    <property type="molecule type" value="Genomic_DNA"/>
</dbReference>
<reference evidence="2 3" key="1">
    <citation type="submission" date="2018-01" db="EMBL/GenBank/DDBJ databases">
        <title>Draft genome sequence of Sphaerisporangium sp. 7K107.</title>
        <authorList>
            <person name="Sahin N."/>
            <person name="Saygin H."/>
            <person name="Ay H."/>
        </authorList>
    </citation>
    <scope>NUCLEOTIDE SEQUENCE [LARGE SCALE GENOMIC DNA]</scope>
    <source>
        <strain evidence="2 3">7K107</strain>
    </source>
</reference>
<evidence type="ECO:0000313" key="3">
    <source>
        <dbReference type="Proteomes" id="UP000248544"/>
    </source>
</evidence>
<name>A0A2W2GDU5_9ACTN</name>
<dbReference type="Gene3D" id="3.40.1190.20">
    <property type="match status" value="1"/>
</dbReference>